<proteinExistence type="predicted"/>
<evidence type="ECO:0000313" key="5">
    <source>
        <dbReference type="Proteomes" id="UP000204221"/>
    </source>
</evidence>
<dbReference type="Pfam" id="PF00440">
    <property type="entry name" value="TetR_N"/>
    <property type="match status" value="1"/>
</dbReference>
<keyword evidence="1" id="KW-0805">Transcription regulation</keyword>
<evidence type="ECO:0000256" key="2">
    <source>
        <dbReference type="ARBA" id="ARBA00023125"/>
    </source>
</evidence>
<dbReference type="AlphaFoldDB" id="A0A221W475"/>
<dbReference type="EMBL" id="CP022521">
    <property type="protein sequence ID" value="ASO20451.1"/>
    <property type="molecule type" value="Genomic_DNA"/>
</dbReference>
<gene>
    <name evidence="4" type="ORF">AHOG_14045</name>
</gene>
<dbReference type="InterPro" id="IPR011075">
    <property type="entry name" value="TetR_C"/>
</dbReference>
<evidence type="ECO:0000313" key="4">
    <source>
        <dbReference type="EMBL" id="ASO20451.1"/>
    </source>
</evidence>
<sequence>MRHEESAYSEQQDAARPGRRRDHTRDGVILDATLEVLAEEGYERMTMDMVAVRAKAGKATVYRRWPSKGSLVVDAIARLGRREVGLDELPDTGTIRQDLRALFRPEMLQDGERRFRVMAGLTSLLVSDRSGLAQAAHAASTEPWVTVNRTLIQRAIDRGEVRVAADVETLAQVVPSMAAYRVVVERKPIDPDFLIAVIDGVLLPALGLPPAWSGPDGDARSPR</sequence>
<dbReference type="Proteomes" id="UP000204221">
    <property type="component" value="Chromosome"/>
</dbReference>
<protein>
    <submittedName>
        <fullName evidence="4">Transcriptional regulator, TetR family</fullName>
    </submittedName>
</protein>
<keyword evidence="5" id="KW-1185">Reference proteome</keyword>
<dbReference type="PROSITE" id="PS50977">
    <property type="entry name" value="HTH_TETR_2"/>
    <property type="match status" value="1"/>
</dbReference>
<dbReference type="InterPro" id="IPR023772">
    <property type="entry name" value="DNA-bd_HTH_TetR-type_CS"/>
</dbReference>
<dbReference type="InterPro" id="IPR001647">
    <property type="entry name" value="HTH_TetR"/>
</dbReference>
<dbReference type="Gene3D" id="1.10.10.60">
    <property type="entry name" value="Homeodomain-like"/>
    <property type="match status" value="1"/>
</dbReference>
<dbReference type="Gene3D" id="1.10.357.10">
    <property type="entry name" value="Tetracycline Repressor, domain 2"/>
    <property type="match status" value="1"/>
</dbReference>
<reference evidence="4 5" key="1">
    <citation type="submission" date="2017-07" db="EMBL/GenBank/DDBJ databases">
        <title>Complete genome sequence of Actinoalloteichus hoggarensis DSM 45943, type strain of Actinoalloteichus hoggarensis.</title>
        <authorList>
            <person name="Ruckert C."/>
            <person name="Nouioui I."/>
            <person name="Willmese J."/>
            <person name="van Wezel G."/>
            <person name="Klenk H.-P."/>
            <person name="Kalinowski J."/>
            <person name="Zotchev S.B."/>
        </authorList>
    </citation>
    <scope>NUCLEOTIDE SEQUENCE [LARGE SCALE GENOMIC DNA]</scope>
    <source>
        <strain evidence="4 5">DSM 45943</strain>
    </source>
</reference>
<dbReference type="RefSeq" id="WP_211290597.1">
    <property type="nucleotide sequence ID" value="NZ_CP022521.1"/>
</dbReference>
<dbReference type="PRINTS" id="PR00455">
    <property type="entry name" value="HTHTETR"/>
</dbReference>
<dbReference type="InterPro" id="IPR050109">
    <property type="entry name" value="HTH-type_TetR-like_transc_reg"/>
</dbReference>
<dbReference type="SUPFAM" id="SSF48498">
    <property type="entry name" value="Tetracyclin repressor-like, C-terminal domain"/>
    <property type="match status" value="1"/>
</dbReference>
<dbReference type="SUPFAM" id="SSF46689">
    <property type="entry name" value="Homeodomain-like"/>
    <property type="match status" value="1"/>
</dbReference>
<keyword evidence="2" id="KW-0238">DNA-binding</keyword>
<evidence type="ECO:0000256" key="1">
    <source>
        <dbReference type="ARBA" id="ARBA00023015"/>
    </source>
</evidence>
<dbReference type="GO" id="GO:0003700">
    <property type="term" value="F:DNA-binding transcription factor activity"/>
    <property type="evidence" value="ECO:0007669"/>
    <property type="project" value="TreeGrafter"/>
</dbReference>
<dbReference type="KEGG" id="ahg:AHOG_14045"/>
<keyword evidence="3" id="KW-0804">Transcription</keyword>
<dbReference type="PROSITE" id="PS01081">
    <property type="entry name" value="HTH_TETR_1"/>
    <property type="match status" value="1"/>
</dbReference>
<dbReference type="InterPro" id="IPR009057">
    <property type="entry name" value="Homeodomain-like_sf"/>
</dbReference>
<dbReference type="Pfam" id="PF16859">
    <property type="entry name" value="TetR_C_11"/>
    <property type="match status" value="1"/>
</dbReference>
<name>A0A221W475_9PSEU</name>
<dbReference type="InterPro" id="IPR036271">
    <property type="entry name" value="Tet_transcr_reg_TetR-rel_C_sf"/>
</dbReference>
<organism evidence="4 5">
    <name type="scientific">Actinoalloteichus hoggarensis</name>
    <dbReference type="NCBI Taxonomy" id="1470176"/>
    <lineage>
        <taxon>Bacteria</taxon>
        <taxon>Bacillati</taxon>
        <taxon>Actinomycetota</taxon>
        <taxon>Actinomycetes</taxon>
        <taxon>Pseudonocardiales</taxon>
        <taxon>Pseudonocardiaceae</taxon>
        <taxon>Actinoalloteichus</taxon>
    </lineage>
</organism>
<dbReference type="PANTHER" id="PTHR30055:SF148">
    <property type="entry name" value="TETR-FAMILY TRANSCRIPTIONAL REGULATOR"/>
    <property type="match status" value="1"/>
</dbReference>
<dbReference type="GO" id="GO:0000976">
    <property type="term" value="F:transcription cis-regulatory region binding"/>
    <property type="evidence" value="ECO:0007669"/>
    <property type="project" value="TreeGrafter"/>
</dbReference>
<evidence type="ECO:0000256" key="3">
    <source>
        <dbReference type="ARBA" id="ARBA00023163"/>
    </source>
</evidence>
<dbReference type="PANTHER" id="PTHR30055">
    <property type="entry name" value="HTH-TYPE TRANSCRIPTIONAL REGULATOR RUTR"/>
    <property type="match status" value="1"/>
</dbReference>
<accession>A0A221W475</accession>